<dbReference type="EMBL" id="MT144755">
    <property type="protein sequence ID" value="QJH98855.1"/>
    <property type="molecule type" value="Genomic_DNA"/>
</dbReference>
<name>A0A6H1ZF30_9ZZZZ</name>
<evidence type="ECO:0000313" key="2">
    <source>
        <dbReference type="EMBL" id="QJA46072.1"/>
    </source>
</evidence>
<proteinExistence type="predicted"/>
<feature type="region of interest" description="Disordered" evidence="1">
    <location>
        <begin position="53"/>
        <end position="87"/>
    </location>
</feature>
<reference evidence="2" key="1">
    <citation type="submission" date="2020-03" db="EMBL/GenBank/DDBJ databases">
        <title>The deep terrestrial virosphere.</title>
        <authorList>
            <person name="Holmfeldt K."/>
            <person name="Nilsson E."/>
            <person name="Simone D."/>
            <person name="Lopez-Fernandez M."/>
            <person name="Wu X."/>
            <person name="de Brujin I."/>
            <person name="Lundin D."/>
            <person name="Andersson A."/>
            <person name="Bertilsson S."/>
            <person name="Dopson M."/>
        </authorList>
    </citation>
    <scope>NUCLEOTIDE SEQUENCE</scope>
    <source>
        <strain evidence="2">TM448A00312</strain>
        <strain evidence="3">TM448B01411</strain>
    </source>
</reference>
<evidence type="ECO:0000256" key="1">
    <source>
        <dbReference type="SAM" id="MobiDB-lite"/>
    </source>
</evidence>
<dbReference type="AlphaFoldDB" id="A0A6H1ZF30"/>
<feature type="compositionally biased region" description="Basic and acidic residues" evidence="1">
    <location>
        <begin position="53"/>
        <end position="73"/>
    </location>
</feature>
<accession>A0A6H1ZF30</accession>
<organism evidence="2">
    <name type="scientific">viral metagenome</name>
    <dbReference type="NCBI Taxonomy" id="1070528"/>
    <lineage>
        <taxon>unclassified sequences</taxon>
        <taxon>metagenomes</taxon>
        <taxon>organismal metagenomes</taxon>
    </lineage>
</organism>
<gene>
    <name evidence="2" type="ORF">TM448A00312_0030</name>
    <name evidence="3" type="ORF">TM448B01411_0010</name>
</gene>
<protein>
    <submittedName>
        <fullName evidence="2">Uncharacterized protein</fullName>
    </submittedName>
</protein>
<dbReference type="EMBL" id="MT144002">
    <property type="protein sequence ID" value="QJA46072.1"/>
    <property type="molecule type" value="Genomic_DNA"/>
</dbReference>
<sequence length="87" mass="10336">MNKIMKAHKSQMDIINNGFDRADFERKAEREDPQDKATELEVEEILEARHEKLASKAWEDTENNEERATRENMESVLDQEQMWGEKI</sequence>
<evidence type="ECO:0000313" key="3">
    <source>
        <dbReference type="EMBL" id="QJH98855.1"/>
    </source>
</evidence>